<dbReference type="Proteomes" id="UP000245647">
    <property type="component" value="Unassembled WGS sequence"/>
</dbReference>
<keyword evidence="2" id="KW-1185">Reference proteome</keyword>
<evidence type="ECO:0000313" key="2">
    <source>
        <dbReference type="Proteomes" id="UP000245647"/>
    </source>
</evidence>
<organism evidence="1 2">
    <name type="scientific">Pararcticibacter amylolyticus</name>
    <dbReference type="NCBI Taxonomy" id="2173175"/>
    <lineage>
        <taxon>Bacteria</taxon>
        <taxon>Pseudomonadati</taxon>
        <taxon>Bacteroidota</taxon>
        <taxon>Sphingobacteriia</taxon>
        <taxon>Sphingobacteriales</taxon>
        <taxon>Sphingobacteriaceae</taxon>
        <taxon>Pararcticibacter</taxon>
    </lineage>
</organism>
<reference evidence="1 2" key="1">
    <citation type="submission" date="2018-04" db="EMBL/GenBank/DDBJ databases">
        <title>Pedobacter chongqingensis sp. nov., isolated from a rottenly hemp rope.</title>
        <authorList>
            <person name="Cai Y."/>
        </authorList>
    </citation>
    <scope>NUCLEOTIDE SEQUENCE [LARGE SCALE GENOMIC DNA]</scope>
    <source>
        <strain evidence="1 2">FJ4-8</strain>
    </source>
</reference>
<name>A0A2U2P975_9SPHI</name>
<proteinExistence type="predicted"/>
<dbReference type="EMBL" id="QEAS01000055">
    <property type="protein sequence ID" value="PWG77932.1"/>
    <property type="molecule type" value="Genomic_DNA"/>
</dbReference>
<protein>
    <submittedName>
        <fullName evidence="1">Uncharacterized protein</fullName>
    </submittedName>
</protein>
<gene>
    <name evidence="1" type="ORF">DDR33_24900</name>
</gene>
<evidence type="ECO:0000313" key="1">
    <source>
        <dbReference type="EMBL" id="PWG77932.1"/>
    </source>
</evidence>
<comment type="caution">
    <text evidence="1">The sequence shown here is derived from an EMBL/GenBank/DDBJ whole genome shotgun (WGS) entry which is preliminary data.</text>
</comment>
<accession>A0A2U2P975</accession>
<sequence>MKMEINYIRLYEKIAKYYPIGFKESDPRYSHFCGIRLLDELNSDKLSPKKYKVWKQVIRDIKNSKKGIIKGDAESPIFQPSYSGSLLLFKKKKDMFLFTREIRVYVSVLAPVYTILGYDNIIIETNLTKPVKFGPVIYISPLDIYEPWFSIIRKNIEACYQDYSFISYSLLSKRIPYLSVPGSHNPDSDSSIFQALFSNEDISSYNFVGDILYE</sequence>
<dbReference type="AlphaFoldDB" id="A0A2U2P975"/>